<dbReference type="EMBL" id="FNDT01000010">
    <property type="protein sequence ID" value="SDI37144.1"/>
    <property type="molecule type" value="Genomic_DNA"/>
</dbReference>
<sequence>MSTQNWSEDPLVTSTPGTQTPSSSGQSTTSAAKGEAKDVGRQGVDAAKGVAHTAGSEAKNVANEAGTQARNLLDEAGATLKSQAGTQQQRVTDGLRSISDELNSMAQNAEGGTAQQLVQQVAQRTGSAASWLDGRDPGSLLDEVTSFARRRPGTFLLIAAGAGLLAGRMTRGLAGGQDSNGSPSTGTPSGSAAHGQHVATYPPVPDEFGTDVPAYGAGIDSPPTAPPTTTPAVTPTTPLSQPGVTGTETGRDFR</sequence>
<dbReference type="Proteomes" id="UP000199258">
    <property type="component" value="Unassembled WGS sequence"/>
</dbReference>
<reference evidence="2 3" key="1">
    <citation type="submission" date="2016-10" db="EMBL/GenBank/DDBJ databases">
        <authorList>
            <person name="de Groot N.N."/>
        </authorList>
    </citation>
    <scope>NUCLEOTIDE SEQUENCE [LARGE SCALE GENOMIC DNA]</scope>
    <source>
        <strain evidence="2 3">NP_1H</strain>
    </source>
</reference>
<name>A0A1G8K115_9MICC</name>
<feature type="compositionally biased region" description="Low complexity" evidence="1">
    <location>
        <begin position="181"/>
        <end position="191"/>
    </location>
</feature>
<keyword evidence="3" id="KW-1185">Reference proteome</keyword>
<feature type="compositionally biased region" description="Polar residues" evidence="1">
    <location>
        <begin position="239"/>
        <end position="248"/>
    </location>
</feature>
<evidence type="ECO:0000313" key="3">
    <source>
        <dbReference type="Proteomes" id="UP000199258"/>
    </source>
</evidence>
<dbReference type="STRING" id="335973.SAMN04488693_11029"/>
<organism evidence="2 3">
    <name type="scientific">Arthrobacter subterraneus</name>
    <dbReference type="NCBI Taxonomy" id="335973"/>
    <lineage>
        <taxon>Bacteria</taxon>
        <taxon>Bacillati</taxon>
        <taxon>Actinomycetota</taxon>
        <taxon>Actinomycetes</taxon>
        <taxon>Micrococcales</taxon>
        <taxon>Micrococcaceae</taxon>
        <taxon>Arthrobacter</taxon>
    </lineage>
</organism>
<proteinExistence type="predicted"/>
<accession>A0A1G8K115</accession>
<feature type="region of interest" description="Disordered" evidence="1">
    <location>
        <begin position="173"/>
        <end position="254"/>
    </location>
</feature>
<dbReference type="OrthoDB" id="4578793at2"/>
<evidence type="ECO:0000256" key="1">
    <source>
        <dbReference type="SAM" id="MobiDB-lite"/>
    </source>
</evidence>
<dbReference type="RefSeq" id="WP_090586870.1">
    <property type="nucleotide sequence ID" value="NZ_FNDT01000010.1"/>
</dbReference>
<feature type="region of interest" description="Disordered" evidence="1">
    <location>
        <begin position="1"/>
        <end position="63"/>
    </location>
</feature>
<feature type="compositionally biased region" description="Low complexity" evidence="1">
    <location>
        <begin position="13"/>
        <end position="30"/>
    </location>
</feature>
<protein>
    <submittedName>
        <fullName evidence="2">Uncharacterized protein</fullName>
    </submittedName>
</protein>
<evidence type="ECO:0000313" key="2">
    <source>
        <dbReference type="EMBL" id="SDI37144.1"/>
    </source>
</evidence>
<dbReference type="AlphaFoldDB" id="A0A1G8K115"/>
<gene>
    <name evidence="2" type="ORF">SAMN04488693_11029</name>
</gene>